<keyword evidence="7" id="KW-0648">Protein biosynthesis</keyword>
<keyword evidence="5" id="KW-0547">Nucleotide-binding</keyword>
<dbReference type="OMA" id="PISHYPQ"/>
<dbReference type="Gene3D" id="3.30.930.10">
    <property type="entry name" value="Bira Bifunctional Protein, Domain 2"/>
    <property type="match status" value="1"/>
</dbReference>
<reference evidence="18" key="1">
    <citation type="submission" date="2010-05" db="EMBL/GenBank/DDBJ databases">
        <title>The Genome Sequence of Magnaporthe poae strain ATCC 64411.</title>
        <authorList>
            <consortium name="The Broad Institute Genome Sequencing Platform"/>
            <consortium name="Broad Institute Genome Sequencing Center for Infectious Disease"/>
            <person name="Ma L.-J."/>
            <person name="Dead R."/>
            <person name="Young S."/>
            <person name="Zeng Q."/>
            <person name="Koehrsen M."/>
            <person name="Alvarado L."/>
            <person name="Berlin A."/>
            <person name="Chapman S.B."/>
            <person name="Chen Z."/>
            <person name="Freedman E."/>
            <person name="Gellesch M."/>
            <person name="Goldberg J."/>
            <person name="Griggs A."/>
            <person name="Gujja S."/>
            <person name="Heilman E.R."/>
            <person name="Heiman D."/>
            <person name="Hepburn T."/>
            <person name="Howarth C."/>
            <person name="Jen D."/>
            <person name="Larson L."/>
            <person name="Mehta T."/>
            <person name="Neiman D."/>
            <person name="Pearson M."/>
            <person name="Roberts A."/>
            <person name="Saif S."/>
            <person name="Shea T."/>
            <person name="Shenoy N."/>
            <person name="Sisk P."/>
            <person name="Stolte C."/>
            <person name="Sykes S."/>
            <person name="Walk T."/>
            <person name="White J."/>
            <person name="Yandava C."/>
            <person name="Haas B."/>
            <person name="Nusbaum C."/>
            <person name="Birren B."/>
        </authorList>
    </citation>
    <scope>NUCLEOTIDE SEQUENCE</scope>
    <source>
        <strain evidence="18">ATCC 64411</strain>
    </source>
</reference>
<comment type="function">
    <text evidence="13">Is responsible for the charging of tRNA(Phe) with phenylalanine in mitochondrial translation.</text>
</comment>
<dbReference type="VEuPathDB" id="FungiDB:MAPG_00651"/>
<dbReference type="InterPro" id="IPR005121">
    <property type="entry name" value="Fdx_antiC-bd"/>
</dbReference>
<dbReference type="AlphaFoldDB" id="A0A0C4DLK7"/>
<evidence type="ECO:0000256" key="13">
    <source>
        <dbReference type="ARBA" id="ARBA00057761"/>
    </source>
</evidence>
<sequence>MASLLRSGAGTASRARVLVRARHSPKALPIIHIHHRKAFSTSTTPLAAHTPALAATSTTTSPGKPTKPASPQSVTINDRSYKTDEWFNVPPNVVAATSRQLHLHKDHPISITRQIIESKFPPPTFKYHNTFDPVVSVAENFDSLGFPPDHPGRARSDTYYINKDTLLRTHTSAHELELFGRSESDGYLVSADVYRRDEIDRTHYPAFHQMEGARVWDRGSVPGGDIATAVWADLAQLPAHGVEVDDPNPPFHAERNPLQEPHHSPAEVEAIAAHLKRSLELMVVDIFTRARSAAAAAGGGAAVANDEPLRMRWVEAYFPFTSPSWELEVYHGGDYLEVLGCGVSKQRILMDAGVPSQMGWAFGLGLDRIAMLLFQIPDIRLFWSRDKRFLSQFSGVSDDLAKIRPFTPFSKYPACSKDVSFWLPSTTSAAGGGSGTAGPHDFHQNDVMEIVRNIAGDVVEDVRCLDEFVHPKTGRRSMSYRITYRSWERTLTNAEINNLNRHVADALVNRLGVEIR</sequence>
<evidence type="ECO:0000256" key="7">
    <source>
        <dbReference type="ARBA" id="ARBA00022917"/>
    </source>
</evidence>
<evidence type="ECO:0000256" key="10">
    <source>
        <dbReference type="ARBA" id="ARBA00023146"/>
    </source>
</evidence>
<evidence type="ECO:0000256" key="5">
    <source>
        <dbReference type="ARBA" id="ARBA00022741"/>
    </source>
</evidence>
<reference evidence="19" key="4">
    <citation type="journal article" date="2015" name="G3 (Bethesda)">
        <title>Genome sequences of three phytopathogenic species of the Magnaporthaceae family of fungi.</title>
        <authorList>
            <person name="Okagaki L.H."/>
            <person name="Nunes C.C."/>
            <person name="Sailsbery J."/>
            <person name="Clay B."/>
            <person name="Brown D."/>
            <person name="John T."/>
            <person name="Oh Y."/>
            <person name="Young N."/>
            <person name="Fitzgerald M."/>
            <person name="Haas B.J."/>
            <person name="Zeng Q."/>
            <person name="Young S."/>
            <person name="Adiconis X."/>
            <person name="Fan L."/>
            <person name="Levin J.Z."/>
            <person name="Mitchell T.K."/>
            <person name="Okubara P.A."/>
            <person name="Farman M.L."/>
            <person name="Kohn L.M."/>
            <person name="Birren B."/>
            <person name="Ma L.-J."/>
            <person name="Dean R.A."/>
        </authorList>
    </citation>
    <scope>NUCLEOTIDE SEQUENCE</scope>
    <source>
        <strain evidence="19">ATCC 64411 / 73-15</strain>
    </source>
</reference>
<dbReference type="Gene3D" id="3.30.70.380">
    <property type="entry name" value="Ferrodoxin-fold anticodon-binding domain"/>
    <property type="match status" value="1"/>
</dbReference>
<evidence type="ECO:0000256" key="6">
    <source>
        <dbReference type="ARBA" id="ARBA00022840"/>
    </source>
</evidence>
<keyword evidence="10 18" id="KW-0030">Aminoacyl-tRNA synthetase</keyword>
<dbReference type="OrthoDB" id="4457at2759"/>
<comment type="catalytic activity">
    <reaction evidence="12">
        <text>tRNA(Phe) + L-phenylalanine + ATP = L-phenylalanyl-tRNA(Phe) + AMP + diphosphate + H(+)</text>
        <dbReference type="Rhea" id="RHEA:19413"/>
        <dbReference type="Rhea" id="RHEA-COMP:9668"/>
        <dbReference type="Rhea" id="RHEA-COMP:9699"/>
        <dbReference type="ChEBI" id="CHEBI:15378"/>
        <dbReference type="ChEBI" id="CHEBI:30616"/>
        <dbReference type="ChEBI" id="CHEBI:33019"/>
        <dbReference type="ChEBI" id="CHEBI:58095"/>
        <dbReference type="ChEBI" id="CHEBI:78442"/>
        <dbReference type="ChEBI" id="CHEBI:78531"/>
        <dbReference type="ChEBI" id="CHEBI:456215"/>
        <dbReference type="EC" id="6.1.1.20"/>
    </reaction>
</comment>
<dbReference type="PROSITE" id="PS51447">
    <property type="entry name" value="FDX_ACB"/>
    <property type="match status" value="1"/>
</dbReference>
<dbReference type="InterPro" id="IPR045864">
    <property type="entry name" value="aa-tRNA-synth_II/BPL/LPL"/>
</dbReference>
<protein>
    <recommendedName>
        <fullName evidence="14">Phenylalanine--tRNA ligase, mitochondrial</fullName>
        <ecNumber evidence="3">6.1.1.20</ecNumber>
    </recommendedName>
    <alternativeName>
        <fullName evidence="11">Phenylalanyl-tRNA synthetase</fullName>
    </alternativeName>
</protein>
<dbReference type="GO" id="GO:0004826">
    <property type="term" value="F:phenylalanine-tRNA ligase activity"/>
    <property type="evidence" value="ECO:0007669"/>
    <property type="project" value="UniProtKB-EC"/>
</dbReference>
<feature type="domain" description="Aminoacyl-transfer RNA synthetases class-II family profile" evidence="16">
    <location>
        <begin position="1"/>
        <end position="405"/>
    </location>
</feature>
<dbReference type="EMBL" id="ADBL01000154">
    <property type="status" value="NOT_ANNOTATED_CDS"/>
    <property type="molecule type" value="Genomic_DNA"/>
</dbReference>
<gene>
    <name evidence="18" type="ORF">MAPG_00651</name>
</gene>
<dbReference type="Pfam" id="PF03147">
    <property type="entry name" value="FDX-ACB"/>
    <property type="match status" value="1"/>
</dbReference>
<dbReference type="eggNOG" id="KOG2783">
    <property type="taxonomic scope" value="Eukaryota"/>
</dbReference>
<dbReference type="GO" id="GO:0070156">
    <property type="term" value="P:mitochondrial phenylalanyl-tRNA aminoacylation"/>
    <property type="evidence" value="ECO:0007669"/>
    <property type="project" value="EnsemblFungi"/>
</dbReference>
<proteinExistence type="inferred from homology"/>
<evidence type="ECO:0000256" key="9">
    <source>
        <dbReference type="ARBA" id="ARBA00023128"/>
    </source>
</evidence>
<reference evidence="19" key="5">
    <citation type="submission" date="2015-06" db="UniProtKB">
        <authorList>
            <consortium name="EnsemblFungi"/>
        </authorList>
    </citation>
    <scope>IDENTIFICATION</scope>
    <source>
        <strain evidence="19">ATCC 64411</strain>
    </source>
</reference>
<dbReference type="Proteomes" id="UP000011715">
    <property type="component" value="Unassembled WGS sequence"/>
</dbReference>
<evidence type="ECO:0000313" key="19">
    <source>
        <dbReference type="EnsemblFungi" id="MAPG_00651T0"/>
    </source>
</evidence>
<dbReference type="STRING" id="644358.A0A0C4DLK7"/>
<organism evidence="19 20">
    <name type="scientific">Magnaporthiopsis poae (strain ATCC 64411 / 73-15)</name>
    <name type="common">Kentucky bluegrass fungus</name>
    <name type="synonym">Magnaporthe poae</name>
    <dbReference type="NCBI Taxonomy" id="644358"/>
    <lineage>
        <taxon>Eukaryota</taxon>
        <taxon>Fungi</taxon>
        <taxon>Dikarya</taxon>
        <taxon>Ascomycota</taxon>
        <taxon>Pezizomycotina</taxon>
        <taxon>Sordariomycetes</taxon>
        <taxon>Sordariomycetidae</taxon>
        <taxon>Magnaporthales</taxon>
        <taxon>Magnaporthaceae</taxon>
        <taxon>Magnaporthiopsis</taxon>
    </lineage>
</organism>
<evidence type="ECO:0000256" key="15">
    <source>
        <dbReference type="SAM" id="MobiDB-lite"/>
    </source>
</evidence>
<evidence type="ECO:0000256" key="2">
    <source>
        <dbReference type="ARBA" id="ARBA00008226"/>
    </source>
</evidence>
<dbReference type="EC" id="6.1.1.20" evidence="3"/>
<dbReference type="PANTHER" id="PTHR11538">
    <property type="entry name" value="PHENYLALANYL-TRNA SYNTHETASE"/>
    <property type="match status" value="1"/>
</dbReference>
<keyword evidence="20" id="KW-1185">Reference proteome</keyword>
<dbReference type="FunFam" id="3.30.930.10:FF:000053">
    <property type="entry name" value="Phenylalanyl-tRNA synthetase mitochondrial"/>
    <property type="match status" value="1"/>
</dbReference>
<dbReference type="SMART" id="SM00896">
    <property type="entry name" value="FDX-ACB"/>
    <property type="match status" value="1"/>
</dbReference>
<dbReference type="InterPro" id="IPR006195">
    <property type="entry name" value="aa-tRNA-synth_II"/>
</dbReference>
<evidence type="ECO:0000259" key="17">
    <source>
        <dbReference type="PROSITE" id="PS51447"/>
    </source>
</evidence>
<dbReference type="NCBIfam" id="TIGR00469">
    <property type="entry name" value="pheS_mito"/>
    <property type="match status" value="1"/>
</dbReference>
<dbReference type="SUPFAM" id="SSF55681">
    <property type="entry name" value="Class II aaRS and biotin synthetases"/>
    <property type="match status" value="1"/>
</dbReference>
<keyword evidence="4" id="KW-0436">Ligase</keyword>
<evidence type="ECO:0000256" key="4">
    <source>
        <dbReference type="ARBA" id="ARBA00022598"/>
    </source>
</evidence>
<reference evidence="18" key="3">
    <citation type="submission" date="2011-03" db="EMBL/GenBank/DDBJ databases">
        <title>Annotation of Magnaporthe poae ATCC 64411.</title>
        <authorList>
            <person name="Ma L.-J."/>
            <person name="Dead R."/>
            <person name="Young S.K."/>
            <person name="Zeng Q."/>
            <person name="Gargeya S."/>
            <person name="Fitzgerald M."/>
            <person name="Haas B."/>
            <person name="Abouelleil A."/>
            <person name="Alvarado L."/>
            <person name="Arachchi H.M."/>
            <person name="Berlin A."/>
            <person name="Brown A."/>
            <person name="Chapman S.B."/>
            <person name="Chen Z."/>
            <person name="Dunbar C."/>
            <person name="Freedman E."/>
            <person name="Gearin G."/>
            <person name="Gellesch M."/>
            <person name="Goldberg J."/>
            <person name="Griggs A."/>
            <person name="Gujja S."/>
            <person name="Heiman D."/>
            <person name="Howarth C."/>
            <person name="Larson L."/>
            <person name="Lui A."/>
            <person name="MacDonald P.J.P."/>
            <person name="Mehta T."/>
            <person name="Montmayeur A."/>
            <person name="Murphy C."/>
            <person name="Neiman D."/>
            <person name="Pearson M."/>
            <person name="Priest M."/>
            <person name="Roberts A."/>
            <person name="Saif S."/>
            <person name="Shea T."/>
            <person name="Shenoy N."/>
            <person name="Sisk P."/>
            <person name="Stolte C."/>
            <person name="Sykes S."/>
            <person name="Yandava C."/>
            <person name="Wortman J."/>
            <person name="Nusbaum C."/>
            <person name="Birren B."/>
        </authorList>
    </citation>
    <scope>NUCLEOTIDE SEQUENCE</scope>
    <source>
        <strain evidence="18">ATCC 64411</strain>
    </source>
</reference>
<comment type="subcellular location">
    <subcellularLocation>
        <location evidence="1">Mitochondrion matrix</location>
    </subcellularLocation>
</comment>
<dbReference type="GO" id="GO:0000049">
    <property type="term" value="F:tRNA binding"/>
    <property type="evidence" value="ECO:0007669"/>
    <property type="project" value="InterPro"/>
</dbReference>
<evidence type="ECO:0000313" key="20">
    <source>
        <dbReference type="Proteomes" id="UP000011715"/>
    </source>
</evidence>
<keyword evidence="9" id="KW-0496">Mitochondrion</keyword>
<feature type="domain" description="FDX-ACB" evidence="17">
    <location>
        <begin position="410"/>
        <end position="516"/>
    </location>
</feature>
<dbReference type="GO" id="GO:0005759">
    <property type="term" value="C:mitochondrial matrix"/>
    <property type="evidence" value="ECO:0007669"/>
    <property type="project" value="UniProtKB-SubCell"/>
</dbReference>
<dbReference type="PROSITE" id="PS50862">
    <property type="entry name" value="AA_TRNA_LIGASE_II"/>
    <property type="match status" value="1"/>
</dbReference>
<dbReference type="InterPro" id="IPR036690">
    <property type="entry name" value="Fdx_antiC-bd_sf"/>
</dbReference>
<dbReference type="GO" id="GO:0005524">
    <property type="term" value="F:ATP binding"/>
    <property type="evidence" value="ECO:0007669"/>
    <property type="project" value="UniProtKB-KW"/>
</dbReference>
<dbReference type="Pfam" id="PF01409">
    <property type="entry name" value="tRNA-synt_2d"/>
    <property type="match status" value="2"/>
</dbReference>
<dbReference type="FunFam" id="3.30.70.380:FF:000002">
    <property type="entry name" value="phenylalanine--tRNA ligase, mitochondrial"/>
    <property type="match status" value="1"/>
</dbReference>
<feature type="compositionally biased region" description="Low complexity" evidence="15">
    <location>
        <begin position="54"/>
        <end position="71"/>
    </location>
</feature>
<evidence type="ECO:0000259" key="16">
    <source>
        <dbReference type="PROSITE" id="PS50862"/>
    </source>
</evidence>
<dbReference type="CDD" id="cd00496">
    <property type="entry name" value="PheRS_alpha_core"/>
    <property type="match status" value="1"/>
</dbReference>
<evidence type="ECO:0000256" key="3">
    <source>
        <dbReference type="ARBA" id="ARBA00012814"/>
    </source>
</evidence>
<keyword evidence="6" id="KW-0067">ATP-binding</keyword>
<accession>A0A0C4DLK7</accession>
<dbReference type="InterPro" id="IPR004530">
    <property type="entry name" value="Phe-tRNA-synth_IIc_mito"/>
</dbReference>
<dbReference type="PANTHER" id="PTHR11538:SF41">
    <property type="entry name" value="PHENYLALANINE--TRNA LIGASE, MITOCHONDRIAL"/>
    <property type="match status" value="1"/>
</dbReference>
<evidence type="ECO:0000256" key="11">
    <source>
        <dbReference type="ARBA" id="ARBA00031194"/>
    </source>
</evidence>
<evidence type="ECO:0000256" key="14">
    <source>
        <dbReference type="ARBA" id="ARBA00073229"/>
    </source>
</evidence>
<evidence type="ECO:0000256" key="12">
    <source>
        <dbReference type="ARBA" id="ARBA00049255"/>
    </source>
</evidence>
<reference evidence="20" key="2">
    <citation type="submission" date="2010-05" db="EMBL/GenBank/DDBJ databases">
        <title>The genome sequence of Magnaporthe poae strain ATCC 64411.</title>
        <authorList>
            <person name="Ma L.-J."/>
            <person name="Dead R."/>
            <person name="Young S."/>
            <person name="Zeng Q."/>
            <person name="Koehrsen M."/>
            <person name="Alvarado L."/>
            <person name="Berlin A."/>
            <person name="Chapman S.B."/>
            <person name="Chen Z."/>
            <person name="Freedman E."/>
            <person name="Gellesch M."/>
            <person name="Goldberg J."/>
            <person name="Griggs A."/>
            <person name="Gujja S."/>
            <person name="Heilman E.R."/>
            <person name="Heiman D."/>
            <person name="Hepburn T."/>
            <person name="Howarth C."/>
            <person name="Jen D."/>
            <person name="Larson L."/>
            <person name="Mehta T."/>
            <person name="Neiman D."/>
            <person name="Pearson M."/>
            <person name="Roberts A."/>
            <person name="Saif S."/>
            <person name="Shea T."/>
            <person name="Shenoy N."/>
            <person name="Sisk P."/>
            <person name="Stolte C."/>
            <person name="Sykes S."/>
            <person name="Walk T."/>
            <person name="White J."/>
            <person name="Yandava C."/>
            <person name="Haas B."/>
            <person name="Nusbaum C."/>
            <person name="Birren B."/>
        </authorList>
    </citation>
    <scope>NUCLEOTIDE SEQUENCE [LARGE SCALE GENOMIC DNA]</scope>
    <source>
        <strain evidence="20">ATCC 64411 / 73-15</strain>
    </source>
</reference>
<dbReference type="SUPFAM" id="SSF54991">
    <property type="entry name" value="Anticodon-binding domain of PheRS"/>
    <property type="match status" value="1"/>
</dbReference>
<evidence type="ECO:0000256" key="1">
    <source>
        <dbReference type="ARBA" id="ARBA00004305"/>
    </source>
</evidence>
<evidence type="ECO:0000313" key="18">
    <source>
        <dbReference type="EMBL" id="KLU81566.1"/>
    </source>
</evidence>
<dbReference type="EnsemblFungi" id="MAPG_00651T0">
    <property type="protein sequence ID" value="MAPG_00651T0"/>
    <property type="gene ID" value="MAPG_00651"/>
</dbReference>
<keyword evidence="8" id="KW-0809">Transit peptide</keyword>
<feature type="region of interest" description="Disordered" evidence="15">
    <location>
        <begin position="54"/>
        <end position="75"/>
    </location>
</feature>
<evidence type="ECO:0000256" key="8">
    <source>
        <dbReference type="ARBA" id="ARBA00022946"/>
    </source>
</evidence>
<dbReference type="EMBL" id="GL876966">
    <property type="protein sequence ID" value="KLU81566.1"/>
    <property type="molecule type" value="Genomic_DNA"/>
</dbReference>
<name>A0A0C4DLK7_MAGP6</name>
<dbReference type="InterPro" id="IPR002319">
    <property type="entry name" value="Phenylalanyl-tRNA_Synthase"/>
</dbReference>
<comment type="similarity">
    <text evidence="2">Belongs to the class-II aminoacyl-tRNA synthetase family.</text>
</comment>